<gene>
    <name evidence="1" type="ORF">N1032_22750</name>
</gene>
<dbReference type="RefSeq" id="WP_259542588.1">
    <property type="nucleotide sequence ID" value="NZ_JANLCJ010000055.1"/>
</dbReference>
<sequence>MGVMEIQFKEKFLEKQTLHKTNDAKTLIKLIRNNDLLTGGEMAFYLAKMPQEIRKTIQYIRENSSKLLKPNEFLIAYNRGYEITTDKKKIKA</sequence>
<organism evidence="1 2">
    <name type="scientific">Herbiconiux daphne</name>
    <dbReference type="NCBI Taxonomy" id="2970914"/>
    <lineage>
        <taxon>Bacteria</taxon>
        <taxon>Bacillati</taxon>
        <taxon>Actinomycetota</taxon>
        <taxon>Actinomycetes</taxon>
        <taxon>Micrococcales</taxon>
        <taxon>Microbacteriaceae</taxon>
        <taxon>Herbiconiux</taxon>
    </lineage>
</organism>
<reference evidence="1" key="1">
    <citation type="submission" date="2022-08" db="EMBL/GenBank/DDBJ databases">
        <authorList>
            <person name="Deng Y."/>
            <person name="Han X.-F."/>
            <person name="Zhang Y.-Q."/>
        </authorList>
    </citation>
    <scope>NUCLEOTIDE SEQUENCE</scope>
    <source>
        <strain evidence="1">CPCC 203386</strain>
    </source>
</reference>
<name>A0ABT2H9A5_9MICO</name>
<dbReference type="EMBL" id="JANLCJ010000055">
    <property type="protein sequence ID" value="MCS5736555.1"/>
    <property type="molecule type" value="Genomic_DNA"/>
</dbReference>
<proteinExistence type="predicted"/>
<comment type="caution">
    <text evidence="1">The sequence shown here is derived from an EMBL/GenBank/DDBJ whole genome shotgun (WGS) entry which is preliminary data.</text>
</comment>
<evidence type="ECO:0000313" key="1">
    <source>
        <dbReference type="EMBL" id="MCS5736555.1"/>
    </source>
</evidence>
<dbReference type="Proteomes" id="UP001165586">
    <property type="component" value="Unassembled WGS sequence"/>
</dbReference>
<keyword evidence="2" id="KW-1185">Reference proteome</keyword>
<evidence type="ECO:0000313" key="2">
    <source>
        <dbReference type="Proteomes" id="UP001165586"/>
    </source>
</evidence>
<protein>
    <submittedName>
        <fullName evidence="1">Uncharacterized protein</fullName>
    </submittedName>
</protein>
<accession>A0ABT2H9A5</accession>